<evidence type="ECO:0000313" key="3">
    <source>
        <dbReference type="Proteomes" id="UP000010552"/>
    </source>
</evidence>
<feature type="compositionally biased region" description="Basic and acidic residues" evidence="1">
    <location>
        <begin position="1"/>
        <end position="15"/>
    </location>
</feature>
<feature type="compositionally biased region" description="Low complexity" evidence="1">
    <location>
        <begin position="66"/>
        <end position="78"/>
    </location>
</feature>
<protein>
    <submittedName>
        <fullName evidence="2">Uncharacterized protein</fullName>
    </submittedName>
</protein>
<dbReference type="InParanoid" id="L5JUG9"/>
<reference evidence="3" key="1">
    <citation type="journal article" date="2013" name="Science">
        <title>Comparative analysis of bat genomes provides insight into the evolution of flight and immunity.</title>
        <authorList>
            <person name="Zhang G."/>
            <person name="Cowled C."/>
            <person name="Shi Z."/>
            <person name="Huang Z."/>
            <person name="Bishop-Lilly K.A."/>
            <person name="Fang X."/>
            <person name="Wynne J.W."/>
            <person name="Xiong Z."/>
            <person name="Baker M.L."/>
            <person name="Zhao W."/>
            <person name="Tachedjian M."/>
            <person name="Zhu Y."/>
            <person name="Zhou P."/>
            <person name="Jiang X."/>
            <person name="Ng J."/>
            <person name="Yang L."/>
            <person name="Wu L."/>
            <person name="Xiao J."/>
            <person name="Feng Y."/>
            <person name="Chen Y."/>
            <person name="Sun X."/>
            <person name="Zhang Y."/>
            <person name="Marsh G.A."/>
            <person name="Crameri G."/>
            <person name="Broder C.C."/>
            <person name="Frey K.G."/>
            <person name="Wang L.F."/>
            <person name="Wang J."/>
        </authorList>
    </citation>
    <scope>NUCLEOTIDE SEQUENCE [LARGE SCALE GENOMIC DNA]</scope>
</reference>
<dbReference type="AlphaFoldDB" id="L5JUG9"/>
<dbReference type="EMBL" id="KB031114">
    <property type="protein sequence ID" value="ELK02940.1"/>
    <property type="molecule type" value="Genomic_DNA"/>
</dbReference>
<dbReference type="Proteomes" id="UP000010552">
    <property type="component" value="Unassembled WGS sequence"/>
</dbReference>
<evidence type="ECO:0000256" key="1">
    <source>
        <dbReference type="SAM" id="MobiDB-lite"/>
    </source>
</evidence>
<feature type="region of interest" description="Disordered" evidence="1">
    <location>
        <begin position="58"/>
        <end position="107"/>
    </location>
</feature>
<gene>
    <name evidence="2" type="ORF">PAL_GLEAN10016684</name>
</gene>
<name>L5JUG9_PTEAL</name>
<organism evidence="2 3">
    <name type="scientific">Pteropus alecto</name>
    <name type="common">Black flying fox</name>
    <dbReference type="NCBI Taxonomy" id="9402"/>
    <lineage>
        <taxon>Eukaryota</taxon>
        <taxon>Metazoa</taxon>
        <taxon>Chordata</taxon>
        <taxon>Craniata</taxon>
        <taxon>Vertebrata</taxon>
        <taxon>Euteleostomi</taxon>
        <taxon>Mammalia</taxon>
        <taxon>Eutheria</taxon>
        <taxon>Laurasiatheria</taxon>
        <taxon>Chiroptera</taxon>
        <taxon>Yinpterochiroptera</taxon>
        <taxon>Pteropodoidea</taxon>
        <taxon>Pteropodidae</taxon>
        <taxon>Pteropodinae</taxon>
        <taxon>Pteropus</taxon>
    </lineage>
</organism>
<feature type="compositionally biased region" description="Basic and acidic residues" evidence="1">
    <location>
        <begin position="80"/>
        <end position="96"/>
    </location>
</feature>
<proteinExistence type="predicted"/>
<dbReference type="STRING" id="9402.L5JUG9"/>
<feature type="region of interest" description="Disordered" evidence="1">
    <location>
        <begin position="1"/>
        <end position="33"/>
    </location>
</feature>
<keyword evidence="3" id="KW-1185">Reference proteome</keyword>
<accession>L5JUG9</accession>
<evidence type="ECO:0000313" key="2">
    <source>
        <dbReference type="EMBL" id="ELK02940.1"/>
    </source>
</evidence>
<feature type="region of interest" description="Disordered" evidence="1">
    <location>
        <begin position="166"/>
        <end position="186"/>
    </location>
</feature>
<sequence>MASGRRGWDSSHEDDLPVYLARPGTTDQVPRQKYGGMFCNVEGAFESKTLDFDALSVGQRGAKTPRSSQGSGRASGSRPGLEDSPRRGQGREESREPAPVSPAPAGVEIRSATGKEVLQNLGPKDKVGGPGSLIRLPLFPAQPGAPCPRHNFLLLTLHGDGGLGGGKGHPLLGAQRPPSPDQDSRVSPIAASLYARVPRLPVAPSGRWF</sequence>